<feature type="transmembrane region" description="Helical" evidence="9">
    <location>
        <begin position="75"/>
        <end position="95"/>
    </location>
</feature>
<evidence type="ECO:0000256" key="1">
    <source>
        <dbReference type="ARBA" id="ARBA00004651"/>
    </source>
</evidence>
<dbReference type="EMBL" id="JBHUII010000007">
    <property type="protein sequence ID" value="MFD2206815.1"/>
    <property type="molecule type" value="Genomic_DNA"/>
</dbReference>
<feature type="transmembrane region" description="Helical" evidence="9">
    <location>
        <begin position="20"/>
        <end position="40"/>
    </location>
</feature>
<evidence type="ECO:0000256" key="7">
    <source>
        <dbReference type="ARBA" id="ARBA00023136"/>
    </source>
</evidence>
<evidence type="ECO:0000256" key="3">
    <source>
        <dbReference type="ARBA" id="ARBA00022448"/>
    </source>
</evidence>
<comment type="caution">
    <text evidence="10">The sequence shown here is derived from an EMBL/GenBank/DDBJ whole genome shotgun (WGS) entry which is preliminary data.</text>
</comment>
<feature type="transmembrane region" description="Helical" evidence="9">
    <location>
        <begin position="156"/>
        <end position="179"/>
    </location>
</feature>
<keyword evidence="5 8" id="KW-0812">Transmembrane</keyword>
<proteinExistence type="inferred from homology"/>
<evidence type="ECO:0000256" key="8">
    <source>
        <dbReference type="RuleBase" id="RU003943"/>
    </source>
</evidence>
<evidence type="ECO:0000256" key="2">
    <source>
        <dbReference type="ARBA" id="ARBA00008034"/>
    </source>
</evidence>
<evidence type="ECO:0000256" key="5">
    <source>
        <dbReference type="ARBA" id="ARBA00022692"/>
    </source>
</evidence>
<feature type="transmembrane region" description="Helical" evidence="9">
    <location>
        <begin position="52"/>
        <end position="69"/>
    </location>
</feature>
<dbReference type="RefSeq" id="WP_380252821.1">
    <property type="nucleotide sequence ID" value="NZ_JBHUII010000007.1"/>
</dbReference>
<dbReference type="PANTHER" id="PTHR30477">
    <property type="entry name" value="ABC-TRANSPORTER METAL-BINDING PROTEIN"/>
    <property type="match status" value="1"/>
</dbReference>
<accession>A0ABW5BPI1</accession>
<dbReference type="Pfam" id="PF00950">
    <property type="entry name" value="ABC-3"/>
    <property type="match status" value="1"/>
</dbReference>
<feature type="transmembrane region" description="Helical" evidence="9">
    <location>
        <begin position="200"/>
        <end position="224"/>
    </location>
</feature>
<dbReference type="InterPro" id="IPR001626">
    <property type="entry name" value="ABC_TroCD"/>
</dbReference>
<keyword evidence="6 9" id="KW-1133">Transmembrane helix</keyword>
<keyword evidence="3 8" id="KW-0813">Transport</keyword>
<evidence type="ECO:0000256" key="9">
    <source>
        <dbReference type="SAM" id="Phobius"/>
    </source>
</evidence>
<keyword evidence="11" id="KW-1185">Reference proteome</keyword>
<protein>
    <submittedName>
        <fullName evidence="10">Metal ABC transporter permease</fullName>
    </submittedName>
</protein>
<dbReference type="PANTHER" id="PTHR30477:SF3">
    <property type="entry name" value="METAL TRANSPORT SYSTEM MEMBRANE PROTEIN CT_069-RELATED"/>
    <property type="match status" value="1"/>
</dbReference>
<comment type="subcellular location">
    <subcellularLocation>
        <location evidence="1 8">Cell membrane</location>
        <topology evidence="1 8">Multi-pass membrane protein</topology>
    </subcellularLocation>
</comment>
<feature type="transmembrane region" description="Helical" evidence="9">
    <location>
        <begin position="236"/>
        <end position="260"/>
    </location>
</feature>
<gene>
    <name evidence="10" type="ORF">ACFSKO_14380</name>
</gene>
<feature type="transmembrane region" description="Helical" evidence="9">
    <location>
        <begin position="267"/>
        <end position="285"/>
    </location>
</feature>
<evidence type="ECO:0000313" key="11">
    <source>
        <dbReference type="Proteomes" id="UP001597294"/>
    </source>
</evidence>
<dbReference type="InterPro" id="IPR037294">
    <property type="entry name" value="ABC_BtuC-like"/>
</dbReference>
<dbReference type="Gene3D" id="1.10.3470.10">
    <property type="entry name" value="ABC transporter involved in vitamin B12 uptake, BtuC"/>
    <property type="match status" value="1"/>
</dbReference>
<reference evidence="11" key="1">
    <citation type="journal article" date="2019" name="Int. J. Syst. Evol. Microbiol.">
        <title>The Global Catalogue of Microorganisms (GCM) 10K type strain sequencing project: providing services to taxonomists for standard genome sequencing and annotation.</title>
        <authorList>
            <consortium name="The Broad Institute Genomics Platform"/>
            <consortium name="The Broad Institute Genome Sequencing Center for Infectious Disease"/>
            <person name="Wu L."/>
            <person name="Ma J."/>
        </authorList>
    </citation>
    <scope>NUCLEOTIDE SEQUENCE [LARGE SCALE GENOMIC DNA]</scope>
    <source>
        <strain evidence="11">CGMCC 4.7192</strain>
    </source>
</reference>
<dbReference type="SUPFAM" id="SSF81345">
    <property type="entry name" value="ABC transporter involved in vitamin B12 uptake, BtuC"/>
    <property type="match status" value="1"/>
</dbReference>
<evidence type="ECO:0000313" key="10">
    <source>
        <dbReference type="EMBL" id="MFD2206815.1"/>
    </source>
</evidence>
<dbReference type="CDD" id="cd06550">
    <property type="entry name" value="TM_ABC_iron-siderophores_like"/>
    <property type="match status" value="1"/>
</dbReference>
<sequence length="410" mass="43910">MLHDLFEILSFQSGYNTNVVLLGSGLLGTAGGVVGVFSLLRKRALISDAISHATLPGITLGFLVALALTGTGKSLPFLMIGSTLSGIIGVLLVQWIKDNTRLPEDSAIGTVLSSFFGLGVVLMSYIQTLKSGSQAGLESYLLGSTASMLQSEAEMIAFSALAITVLAILFMKEFGLVCFDPDYAASRGWAVNKIDLMMMALLLAVVVIGLKTVGLILIIALVIIPPVAARFWTDRLGLMVAISAFTGGLSCYLGAALSALTPDLPSGATIVLTATSIFTLSLLFAPKRGVVAVALRQLSFRLKISRRRALLSLHKGQMILPLSQHLLLKREGIIQNSGELTIRGQQTVTEMAHDQALWNQYLSDYPEEAFAQNKWSLAMITDVLSIDLIKELEDSISHQSIPGCLQKDIS</sequence>
<dbReference type="Proteomes" id="UP001597294">
    <property type="component" value="Unassembled WGS sequence"/>
</dbReference>
<feature type="transmembrane region" description="Helical" evidence="9">
    <location>
        <begin position="107"/>
        <end position="126"/>
    </location>
</feature>
<evidence type="ECO:0000256" key="6">
    <source>
        <dbReference type="ARBA" id="ARBA00022989"/>
    </source>
</evidence>
<keyword evidence="7 9" id="KW-0472">Membrane</keyword>
<comment type="similarity">
    <text evidence="2 8">Belongs to the ABC-3 integral membrane protein family.</text>
</comment>
<evidence type="ECO:0000256" key="4">
    <source>
        <dbReference type="ARBA" id="ARBA00022475"/>
    </source>
</evidence>
<name>A0ABW5BPI1_9PROT</name>
<organism evidence="10 11">
    <name type="scientific">Kiloniella antarctica</name>
    <dbReference type="NCBI Taxonomy" id="1550907"/>
    <lineage>
        <taxon>Bacteria</taxon>
        <taxon>Pseudomonadati</taxon>
        <taxon>Pseudomonadota</taxon>
        <taxon>Alphaproteobacteria</taxon>
        <taxon>Rhodospirillales</taxon>
        <taxon>Kiloniellaceae</taxon>
        <taxon>Kiloniella</taxon>
    </lineage>
</organism>
<keyword evidence="4" id="KW-1003">Cell membrane</keyword>